<dbReference type="EMBL" id="VSSQ01076409">
    <property type="protein sequence ID" value="MPN26770.1"/>
    <property type="molecule type" value="Genomic_DNA"/>
</dbReference>
<name>A0A645GKU8_9ZZZZ</name>
<protein>
    <submittedName>
        <fullName evidence="1">Uncharacterized protein</fullName>
    </submittedName>
</protein>
<organism evidence="1">
    <name type="scientific">bioreactor metagenome</name>
    <dbReference type="NCBI Taxonomy" id="1076179"/>
    <lineage>
        <taxon>unclassified sequences</taxon>
        <taxon>metagenomes</taxon>
        <taxon>ecological metagenomes</taxon>
    </lineage>
</organism>
<proteinExistence type="predicted"/>
<comment type="caution">
    <text evidence="1">The sequence shown here is derived from an EMBL/GenBank/DDBJ whole genome shotgun (WGS) entry which is preliminary data.</text>
</comment>
<sequence length="220" mass="23417">MDGAGESKVNRNLPRLLLRDKRGPELLCIRLHHIVVAGSQEVHESPLLRCTHSLLVIDIPVWTADGDHFGPKLGCLDCSTPGNIAESADGDAFALEAVIVCLKHGLGKVHRAIAGSLGTDQRATIAQALAGQNTGILLPDALVLPIQVPDLPGPHSDVPCRNVSIRTDVFLKLSHEGAAETKDFRITLATGIEVTATLAATHGKGRQAVFQGLFETEELQ</sequence>
<dbReference type="AlphaFoldDB" id="A0A645GKU8"/>
<reference evidence="1" key="1">
    <citation type="submission" date="2019-08" db="EMBL/GenBank/DDBJ databases">
        <authorList>
            <person name="Kucharzyk K."/>
            <person name="Murdoch R.W."/>
            <person name="Higgins S."/>
            <person name="Loffler F."/>
        </authorList>
    </citation>
    <scope>NUCLEOTIDE SEQUENCE</scope>
</reference>
<accession>A0A645GKU8</accession>
<gene>
    <name evidence="1" type="ORF">SDC9_174195</name>
</gene>
<evidence type="ECO:0000313" key="1">
    <source>
        <dbReference type="EMBL" id="MPN26770.1"/>
    </source>
</evidence>